<feature type="compositionally biased region" description="Basic and acidic residues" evidence="2">
    <location>
        <begin position="327"/>
        <end position="336"/>
    </location>
</feature>
<keyword evidence="1" id="KW-0677">Repeat</keyword>
<dbReference type="Gene3D" id="3.80.10.10">
    <property type="entry name" value="Ribonuclease Inhibitor"/>
    <property type="match status" value="1"/>
</dbReference>
<dbReference type="SUPFAM" id="SSF52047">
    <property type="entry name" value="RNI-like"/>
    <property type="match status" value="1"/>
</dbReference>
<evidence type="ECO:0000256" key="2">
    <source>
        <dbReference type="SAM" id="MobiDB-lite"/>
    </source>
</evidence>
<protein>
    <submittedName>
        <fullName evidence="3">Uncharacterized protein</fullName>
    </submittedName>
</protein>
<comment type="caution">
    <text evidence="3">The sequence shown here is derived from an EMBL/GenBank/DDBJ whole genome shotgun (WGS) entry which is preliminary data.</text>
</comment>
<dbReference type="AlphaFoldDB" id="A0AAD9J954"/>
<feature type="region of interest" description="Disordered" evidence="2">
    <location>
        <begin position="327"/>
        <end position="349"/>
    </location>
</feature>
<dbReference type="InterPro" id="IPR052201">
    <property type="entry name" value="LRR-containing_regulator"/>
</dbReference>
<reference evidence="3" key="1">
    <citation type="journal article" date="2023" name="Mol. Biol. Evol.">
        <title>Third-Generation Sequencing Reveals the Adaptive Role of the Epigenome in Three Deep-Sea Polychaetes.</title>
        <authorList>
            <person name="Perez M."/>
            <person name="Aroh O."/>
            <person name="Sun Y."/>
            <person name="Lan Y."/>
            <person name="Juniper S.K."/>
            <person name="Young C.R."/>
            <person name="Angers B."/>
            <person name="Qian P.Y."/>
        </authorList>
    </citation>
    <scope>NUCLEOTIDE SEQUENCE</scope>
    <source>
        <strain evidence="3">P08H-3</strain>
    </source>
</reference>
<dbReference type="InterPro" id="IPR032675">
    <property type="entry name" value="LRR_dom_sf"/>
</dbReference>
<dbReference type="InterPro" id="IPR001611">
    <property type="entry name" value="Leu-rich_rpt"/>
</dbReference>
<organism evidence="3 4">
    <name type="scientific">Paralvinella palmiformis</name>
    <dbReference type="NCBI Taxonomy" id="53620"/>
    <lineage>
        <taxon>Eukaryota</taxon>
        <taxon>Metazoa</taxon>
        <taxon>Spiralia</taxon>
        <taxon>Lophotrochozoa</taxon>
        <taxon>Annelida</taxon>
        <taxon>Polychaeta</taxon>
        <taxon>Sedentaria</taxon>
        <taxon>Canalipalpata</taxon>
        <taxon>Terebellida</taxon>
        <taxon>Terebelliformia</taxon>
        <taxon>Alvinellidae</taxon>
        <taxon>Paralvinella</taxon>
    </lineage>
</organism>
<dbReference type="PANTHER" id="PTHR24111">
    <property type="entry name" value="LEUCINE-RICH REPEAT-CONTAINING PROTEIN 34"/>
    <property type="match status" value="1"/>
</dbReference>
<dbReference type="Pfam" id="PF13516">
    <property type="entry name" value="LRR_6"/>
    <property type="match status" value="3"/>
</dbReference>
<proteinExistence type="predicted"/>
<dbReference type="SMART" id="SM00368">
    <property type="entry name" value="LRR_RI"/>
    <property type="match status" value="5"/>
</dbReference>
<dbReference type="EMBL" id="JAODUP010000484">
    <property type="protein sequence ID" value="KAK2148773.1"/>
    <property type="molecule type" value="Genomic_DNA"/>
</dbReference>
<evidence type="ECO:0000313" key="4">
    <source>
        <dbReference type="Proteomes" id="UP001208570"/>
    </source>
</evidence>
<evidence type="ECO:0000313" key="3">
    <source>
        <dbReference type="EMBL" id="KAK2148773.1"/>
    </source>
</evidence>
<gene>
    <name evidence="3" type="ORF">LSH36_484g04108</name>
</gene>
<sequence length="371" mass="41157">MLLGSIQVCRERVSRLEMDDICVALRKHKVRLLALRECRTDDDDFQKLMTSVSCCRSILHLNLNLGVVNSRERSKVVRDCLVKNRSLNAFFVHGSPLGEAGARSILKGVALHPNITSLDIGDCQLTDKSITLIADLLPPNGAKRGLKELTLTANNDISPEGWTQLFIAISASSCLRTLNIDYNNIGDYGVGCLAVAMASNHTLKSVDMEGCGITEFGGKVLLNLIRSYPVSVKQLILTENNISSATTEEINSRLQGLREHIPSSERSMQDTSEDRSSNCSSCISVIPLDEDASHKTKSPRSLNIVIREPMLTSKTGRASNMMVIPEQHKSRTRPDMDQLSESDDTEFTEDFESVNTDRQNRNKTFYTQVTH</sequence>
<dbReference type="PANTHER" id="PTHR24111:SF3">
    <property type="entry name" value="LEUCINE-RICH REPEAT-CONTAINING PROTEIN 73"/>
    <property type="match status" value="1"/>
</dbReference>
<name>A0AAD9J954_9ANNE</name>
<keyword evidence="4" id="KW-1185">Reference proteome</keyword>
<dbReference type="Proteomes" id="UP001208570">
    <property type="component" value="Unassembled WGS sequence"/>
</dbReference>
<accession>A0AAD9J954</accession>
<evidence type="ECO:0000256" key="1">
    <source>
        <dbReference type="ARBA" id="ARBA00022737"/>
    </source>
</evidence>
<feature type="compositionally biased region" description="Acidic residues" evidence="2">
    <location>
        <begin position="338"/>
        <end position="349"/>
    </location>
</feature>